<keyword evidence="2" id="KW-1185">Reference proteome</keyword>
<reference evidence="2" key="1">
    <citation type="journal article" date="2023" name="Nat. Plants">
        <title>Single-cell RNA sequencing provides a high-resolution roadmap for understanding the multicellular compartmentation of specialized metabolism.</title>
        <authorList>
            <person name="Sun S."/>
            <person name="Shen X."/>
            <person name="Li Y."/>
            <person name="Li Y."/>
            <person name="Wang S."/>
            <person name="Li R."/>
            <person name="Zhang H."/>
            <person name="Shen G."/>
            <person name="Guo B."/>
            <person name="Wei J."/>
            <person name="Xu J."/>
            <person name="St-Pierre B."/>
            <person name="Chen S."/>
            <person name="Sun C."/>
        </authorList>
    </citation>
    <scope>NUCLEOTIDE SEQUENCE [LARGE SCALE GENOMIC DNA]</scope>
</reference>
<gene>
    <name evidence="1" type="ORF">M9H77_36565</name>
</gene>
<protein>
    <submittedName>
        <fullName evidence="1">Uncharacterized protein</fullName>
    </submittedName>
</protein>
<accession>A0ACB9ZVY1</accession>
<sequence>MATDRMIPLCENSSPVITTATTTKMMESSSTIASSSGASNAAVVVDVHDDDDDCFDDGCSICLEPFTPSDPPSVTSCRHEYHLQCILEWSQRSKECPICWQLFVLKDPSSQELLAAVESERMMRSRINARRVNQEHDVYHGVPSMDESDFEERILRHFAAAKSLTDLVNRRRRQSPPEMGPSQVSSRGSVGNASSMPEIHDYSEENKSSSYGVEVGLPASVPPASSIKPELPPDRRDGFTKHRIFFSQAPPDGPQKSSSSELLAFSESVKSKLTAASAKYKESFSKSTRGIKEKLLARNSSVKELSKGVQREMSASIAGVARMIERIDLSSKRTGDNKVTLSSYLVETSDLTSKGKEVEQNAAAQPLTAISMGAATQNRSSSGVFPPNSTTIRGQVKVSCAQTEH</sequence>
<proteinExistence type="predicted"/>
<dbReference type="Proteomes" id="UP001060085">
    <property type="component" value="Linkage Group LG08"/>
</dbReference>
<dbReference type="EMBL" id="CM044708">
    <property type="protein sequence ID" value="KAI5650560.1"/>
    <property type="molecule type" value="Genomic_DNA"/>
</dbReference>
<evidence type="ECO:0000313" key="2">
    <source>
        <dbReference type="Proteomes" id="UP001060085"/>
    </source>
</evidence>
<comment type="caution">
    <text evidence="1">The sequence shown here is derived from an EMBL/GenBank/DDBJ whole genome shotgun (WGS) entry which is preliminary data.</text>
</comment>
<name>A0ACB9ZVY1_CATRO</name>
<evidence type="ECO:0000313" key="1">
    <source>
        <dbReference type="EMBL" id="KAI5650560.1"/>
    </source>
</evidence>
<organism evidence="1 2">
    <name type="scientific">Catharanthus roseus</name>
    <name type="common">Madagascar periwinkle</name>
    <name type="synonym">Vinca rosea</name>
    <dbReference type="NCBI Taxonomy" id="4058"/>
    <lineage>
        <taxon>Eukaryota</taxon>
        <taxon>Viridiplantae</taxon>
        <taxon>Streptophyta</taxon>
        <taxon>Embryophyta</taxon>
        <taxon>Tracheophyta</taxon>
        <taxon>Spermatophyta</taxon>
        <taxon>Magnoliopsida</taxon>
        <taxon>eudicotyledons</taxon>
        <taxon>Gunneridae</taxon>
        <taxon>Pentapetalae</taxon>
        <taxon>asterids</taxon>
        <taxon>lamiids</taxon>
        <taxon>Gentianales</taxon>
        <taxon>Apocynaceae</taxon>
        <taxon>Rauvolfioideae</taxon>
        <taxon>Vinceae</taxon>
        <taxon>Catharanthinae</taxon>
        <taxon>Catharanthus</taxon>
    </lineage>
</organism>